<dbReference type="PATRIC" id="fig|294.132.peg.5364"/>
<dbReference type="GO" id="GO:0003677">
    <property type="term" value="F:DNA binding"/>
    <property type="evidence" value="ECO:0007669"/>
    <property type="project" value="UniProtKB-KW"/>
</dbReference>
<evidence type="ECO:0000313" key="6">
    <source>
        <dbReference type="Proteomes" id="UP000033588"/>
    </source>
</evidence>
<dbReference type="SMART" id="SM00347">
    <property type="entry name" value="HTH_MARR"/>
    <property type="match status" value="1"/>
</dbReference>
<evidence type="ECO:0000313" key="5">
    <source>
        <dbReference type="EMBL" id="KJZ49691.1"/>
    </source>
</evidence>
<proteinExistence type="predicted"/>
<dbReference type="InterPro" id="IPR000835">
    <property type="entry name" value="HTH_MarR-typ"/>
</dbReference>
<evidence type="ECO:0000259" key="4">
    <source>
        <dbReference type="PROSITE" id="PS50995"/>
    </source>
</evidence>
<evidence type="ECO:0000256" key="1">
    <source>
        <dbReference type="ARBA" id="ARBA00023015"/>
    </source>
</evidence>
<dbReference type="InterPro" id="IPR036388">
    <property type="entry name" value="WH-like_DNA-bd_sf"/>
</dbReference>
<keyword evidence="3" id="KW-0804">Transcription</keyword>
<comment type="caution">
    <text evidence="5">The sequence shown here is derived from an EMBL/GenBank/DDBJ whole genome shotgun (WGS) entry which is preliminary data.</text>
</comment>
<keyword evidence="2" id="KW-0238">DNA-binding</keyword>
<feature type="domain" description="HTH marR-type" evidence="4">
    <location>
        <begin position="25"/>
        <end position="154"/>
    </location>
</feature>
<evidence type="ECO:0000256" key="2">
    <source>
        <dbReference type="ARBA" id="ARBA00023125"/>
    </source>
</evidence>
<reference evidence="5 6" key="1">
    <citation type="submission" date="2015-03" db="EMBL/GenBank/DDBJ databases">
        <title>Comparative genomics of Pseudomonas insights into diversity of traits involved in vanlence and defense.</title>
        <authorList>
            <person name="Qin Y."/>
        </authorList>
    </citation>
    <scope>NUCLEOTIDE SEQUENCE [LARGE SCALE GENOMIC DNA]</scope>
    <source>
        <strain evidence="5 6">C8</strain>
    </source>
</reference>
<dbReference type="PROSITE" id="PS50995">
    <property type="entry name" value="HTH_MARR_2"/>
    <property type="match status" value="1"/>
</dbReference>
<dbReference type="AlphaFoldDB" id="A0A0F4TZD2"/>
<sequence length="167" mass="18865">MTAPGSTTPDSELDDPAKELLWGRPGFLVRRLHQIHVALFFEECKGTNITPVQYAILTTLSVMPGLDQTALAQEVGLDRTNTADVVKRLETNELLYRQPDPHDRRTRNVFLTAQGREVVAVMHESMARAQERMLQPLRPAQKKQFMGLLAILVESNNQYSRTVLRGL</sequence>
<dbReference type="PANTHER" id="PTHR42756:SF1">
    <property type="entry name" value="TRANSCRIPTIONAL REPRESSOR OF EMRAB OPERON"/>
    <property type="match status" value="1"/>
</dbReference>
<evidence type="ECO:0000256" key="3">
    <source>
        <dbReference type="ARBA" id="ARBA00023163"/>
    </source>
</evidence>
<dbReference type="InterPro" id="IPR036390">
    <property type="entry name" value="WH_DNA-bd_sf"/>
</dbReference>
<organism evidence="5 6">
    <name type="scientific">Pseudomonas fluorescens</name>
    <dbReference type="NCBI Taxonomy" id="294"/>
    <lineage>
        <taxon>Bacteria</taxon>
        <taxon>Pseudomonadati</taxon>
        <taxon>Pseudomonadota</taxon>
        <taxon>Gammaproteobacteria</taxon>
        <taxon>Pseudomonadales</taxon>
        <taxon>Pseudomonadaceae</taxon>
        <taxon>Pseudomonas</taxon>
    </lineage>
</organism>
<dbReference type="RefSeq" id="WP_046037999.1">
    <property type="nucleotide sequence ID" value="NZ_LACC01000006.1"/>
</dbReference>
<dbReference type="Pfam" id="PF01047">
    <property type="entry name" value="MarR"/>
    <property type="match status" value="1"/>
</dbReference>
<dbReference type="OrthoDB" id="4549026at2"/>
<accession>A0A0F4TZD2</accession>
<dbReference type="EMBL" id="LACC01000006">
    <property type="protein sequence ID" value="KJZ49691.1"/>
    <property type="molecule type" value="Genomic_DNA"/>
</dbReference>
<dbReference type="GO" id="GO:0003700">
    <property type="term" value="F:DNA-binding transcription factor activity"/>
    <property type="evidence" value="ECO:0007669"/>
    <property type="project" value="InterPro"/>
</dbReference>
<gene>
    <name evidence="5" type="ORF">VC35_04350</name>
</gene>
<dbReference type="PANTHER" id="PTHR42756">
    <property type="entry name" value="TRANSCRIPTIONAL REGULATOR, MARR"/>
    <property type="match status" value="1"/>
</dbReference>
<dbReference type="SUPFAM" id="SSF46785">
    <property type="entry name" value="Winged helix' DNA-binding domain"/>
    <property type="match status" value="1"/>
</dbReference>
<dbReference type="Proteomes" id="UP000033588">
    <property type="component" value="Unassembled WGS sequence"/>
</dbReference>
<name>A0A0F4TZD2_PSEFL</name>
<dbReference type="PRINTS" id="PR00598">
    <property type="entry name" value="HTHMARR"/>
</dbReference>
<dbReference type="Gene3D" id="1.10.10.10">
    <property type="entry name" value="Winged helix-like DNA-binding domain superfamily/Winged helix DNA-binding domain"/>
    <property type="match status" value="1"/>
</dbReference>
<keyword evidence="1" id="KW-0805">Transcription regulation</keyword>
<protein>
    <submittedName>
        <fullName evidence="5">MarR family transcriptional regulator</fullName>
    </submittedName>
</protein>